<protein>
    <submittedName>
        <fullName evidence="2">Uncharacterized protein</fullName>
    </submittedName>
</protein>
<proteinExistence type="predicted"/>
<name>A0A073B2Y7_9PSEU</name>
<evidence type="ECO:0000313" key="2">
    <source>
        <dbReference type="EMBL" id="KEI45931.1"/>
    </source>
</evidence>
<accession>A0A073B2Y7</accession>
<dbReference type="Proteomes" id="UP000031419">
    <property type="component" value="Unassembled WGS sequence"/>
</dbReference>
<dbReference type="OrthoDB" id="9976857at2"/>
<gene>
    <name evidence="2" type="ORF">GU90_01665</name>
</gene>
<feature type="transmembrane region" description="Helical" evidence="1">
    <location>
        <begin position="52"/>
        <end position="71"/>
    </location>
</feature>
<keyword evidence="1" id="KW-0472">Membrane</keyword>
<keyword evidence="3" id="KW-1185">Reference proteome</keyword>
<dbReference type="eggNOG" id="ENOG502ZSA7">
    <property type="taxonomic scope" value="Bacteria"/>
</dbReference>
<sequence>MLDVVAAYAVISSFLMSPRGPWDDDVLTAVQVSSSAGGALAARRAPVSRGWLRWWLLLPAVLSASAVLRFVQVDLSCPI</sequence>
<dbReference type="EMBL" id="JNVU01000005">
    <property type="protein sequence ID" value="KEI45931.1"/>
    <property type="molecule type" value="Genomic_DNA"/>
</dbReference>
<keyword evidence="1" id="KW-0812">Transmembrane</keyword>
<comment type="caution">
    <text evidence="2">The sequence shown here is derived from an EMBL/GenBank/DDBJ whole genome shotgun (WGS) entry which is preliminary data.</text>
</comment>
<organism evidence="2 3">
    <name type="scientific">Saccharopolyspora rectivirgula</name>
    <dbReference type="NCBI Taxonomy" id="28042"/>
    <lineage>
        <taxon>Bacteria</taxon>
        <taxon>Bacillati</taxon>
        <taxon>Actinomycetota</taxon>
        <taxon>Actinomycetes</taxon>
        <taxon>Pseudonocardiales</taxon>
        <taxon>Pseudonocardiaceae</taxon>
        <taxon>Saccharopolyspora</taxon>
    </lineage>
</organism>
<dbReference type="AlphaFoldDB" id="A0A073B2Y7"/>
<evidence type="ECO:0000313" key="3">
    <source>
        <dbReference type="Proteomes" id="UP000031419"/>
    </source>
</evidence>
<reference evidence="2 3" key="1">
    <citation type="submission" date="2014-06" db="EMBL/GenBank/DDBJ databases">
        <title>Saccharopolyspora rectivirgula DSM-43113 Genome sequencing.</title>
        <authorList>
            <person name="Barrera C."/>
            <person name="Millon L."/>
            <person name="Rognon B."/>
            <person name="Zaugg C."/>
            <person name="Monod M."/>
        </authorList>
    </citation>
    <scope>NUCLEOTIDE SEQUENCE [LARGE SCALE GENOMIC DNA]</scope>
    <source>
        <strain evidence="2 3">DSM 43113</strain>
    </source>
</reference>
<keyword evidence="1" id="KW-1133">Transmembrane helix</keyword>
<evidence type="ECO:0000256" key="1">
    <source>
        <dbReference type="SAM" id="Phobius"/>
    </source>
</evidence>